<evidence type="ECO:0000313" key="11">
    <source>
        <dbReference type="EMBL" id="AGT16123.1"/>
    </source>
</evidence>
<dbReference type="AlphaFoldDB" id="A0A059PZ75"/>
<dbReference type="PROSITE" id="PS00399">
    <property type="entry name" value="SUCCINYL_COA_LIG_2"/>
    <property type="match status" value="1"/>
</dbReference>
<feature type="active site" description="Tele-phosphohistidine intermediate" evidence="8">
    <location>
        <position position="283"/>
    </location>
</feature>
<accession>A0A059PZ75</accession>
<dbReference type="GO" id="GO:0004776">
    <property type="term" value="F:succinate-CoA ligase (GDP-forming) activity"/>
    <property type="evidence" value="ECO:0007669"/>
    <property type="project" value="TreeGrafter"/>
</dbReference>
<dbReference type="UniPathway" id="UPA00223">
    <property type="reaction ID" value="UER00999"/>
</dbReference>
<dbReference type="InterPro" id="IPR005811">
    <property type="entry name" value="SUCC_ACL_C"/>
</dbReference>
<keyword evidence="5 8" id="KW-0547">Nucleotide-binding</keyword>
<evidence type="ECO:0000256" key="2">
    <source>
        <dbReference type="ARBA" id="ARBA00011412"/>
    </source>
</evidence>
<comment type="subcellular location">
    <subcellularLocation>
        <location evidence="8">Mitochondrion</location>
    </subcellularLocation>
</comment>
<dbReference type="Gene3D" id="3.40.50.720">
    <property type="entry name" value="NAD(P)-binding Rossmann-like Domain"/>
    <property type="match status" value="1"/>
</dbReference>
<comment type="similarity">
    <text evidence="8 9">Belongs to the succinate/malate CoA ligase alpha subunit family.</text>
</comment>
<comment type="pathway">
    <text evidence="1 8">Carbohydrate metabolism; tricarboxylic acid cycle; succinate from succinyl-CoA (ligase route): step 1/1.</text>
</comment>
<dbReference type="SMART" id="SM00881">
    <property type="entry name" value="CoA_binding"/>
    <property type="match status" value="1"/>
</dbReference>
<dbReference type="InterPro" id="IPR017440">
    <property type="entry name" value="Cit_synth/succinyl-CoA_lig_AS"/>
</dbReference>
<evidence type="ECO:0000256" key="6">
    <source>
        <dbReference type="ARBA" id="ARBA00050456"/>
    </source>
</evidence>
<dbReference type="Pfam" id="PF02629">
    <property type="entry name" value="CoA_binding"/>
    <property type="match status" value="1"/>
</dbReference>
<feature type="binding site" evidence="8">
    <location>
        <begin position="130"/>
        <end position="132"/>
    </location>
    <ligand>
        <name>CoA</name>
        <dbReference type="ChEBI" id="CHEBI:57287"/>
    </ligand>
</feature>
<dbReference type="NCBIfam" id="NF004230">
    <property type="entry name" value="PRK05678.1"/>
    <property type="match status" value="1"/>
</dbReference>
<dbReference type="GO" id="GO:0004775">
    <property type="term" value="F:succinate-CoA ligase (ADP-forming) activity"/>
    <property type="evidence" value="ECO:0007669"/>
    <property type="project" value="UniProtKB-UniRule"/>
</dbReference>
<proteinExistence type="inferred from homology"/>
<evidence type="ECO:0000259" key="10">
    <source>
        <dbReference type="SMART" id="SM00881"/>
    </source>
</evidence>
<comment type="subunit">
    <text evidence="7">Heterodimer of an alpha and a beta subunit. Different beta subunits determine nucleotide specificity. Together with the ATP-specific beta subunit SUCLA2, forms an ADP-forming succinyl-CoA synthetase (A-SCS). Together with the GTP-specific beta subunit SUCLG2 forms a GDP-forming succinyl-CoA synthetase (G-SCS).</text>
</comment>
<feature type="domain" description="CoA-binding" evidence="10">
    <location>
        <begin position="38"/>
        <end position="134"/>
    </location>
</feature>
<protein>
    <recommendedName>
        <fullName evidence="8">Succinate--CoA ligase [ADP-forming] subunit alpha, mitochondrial</fullName>
        <ecNumber evidence="8">6.2.1.5</ecNumber>
    </recommendedName>
    <alternativeName>
        <fullName evidence="8">Succinyl-CoA synthetase subunit alpha</fullName>
        <shortName evidence="8">SCS-alpha</shortName>
    </alternativeName>
</protein>
<feature type="binding site" evidence="8">
    <location>
        <position position="194"/>
    </location>
    <ligand>
        <name>substrate</name>
        <note>ligand shared with subunit beta</note>
    </ligand>
</feature>
<dbReference type="Gene3D" id="3.40.50.261">
    <property type="entry name" value="Succinyl-CoA synthetase domains"/>
    <property type="match status" value="1"/>
</dbReference>
<dbReference type="GO" id="GO:0000166">
    <property type="term" value="F:nucleotide binding"/>
    <property type="evidence" value="ECO:0007669"/>
    <property type="project" value="UniProtKB-KW"/>
</dbReference>
<evidence type="ECO:0000256" key="8">
    <source>
        <dbReference type="HAMAP-Rule" id="MF_03222"/>
    </source>
</evidence>
<keyword evidence="4 8" id="KW-0436">Ligase</keyword>
<feature type="binding site" evidence="8">
    <location>
        <begin position="51"/>
        <end position="54"/>
    </location>
    <ligand>
        <name>CoA</name>
        <dbReference type="ChEBI" id="CHEBI:57287"/>
    </ligand>
</feature>
<dbReference type="GO" id="GO:0005739">
    <property type="term" value="C:mitochondrion"/>
    <property type="evidence" value="ECO:0007669"/>
    <property type="project" value="UniProtKB-SubCell"/>
</dbReference>
<dbReference type="Pfam" id="PF00549">
    <property type="entry name" value="Ligase_CoA"/>
    <property type="match status" value="1"/>
</dbReference>
<evidence type="ECO:0000256" key="4">
    <source>
        <dbReference type="ARBA" id="ARBA00022598"/>
    </source>
</evidence>
<dbReference type="InterPro" id="IPR005810">
    <property type="entry name" value="CoA_lig_alpha"/>
</dbReference>
<dbReference type="InterPro" id="IPR033847">
    <property type="entry name" value="Citrt_syn/SCS-alpha_CS"/>
</dbReference>
<dbReference type="InterPro" id="IPR003781">
    <property type="entry name" value="CoA-bd"/>
</dbReference>
<dbReference type="SUPFAM" id="SSF51735">
    <property type="entry name" value="NAD(P)-binding Rossmann-fold domains"/>
    <property type="match status" value="1"/>
</dbReference>
<dbReference type="PROSITE" id="PS01216">
    <property type="entry name" value="SUCCINYL_COA_LIG_1"/>
    <property type="match status" value="1"/>
</dbReference>
<dbReference type="EMBL" id="KF184936">
    <property type="protein sequence ID" value="AGT16123.1"/>
    <property type="molecule type" value="Genomic_DNA"/>
</dbReference>
<dbReference type="InterPro" id="IPR016102">
    <property type="entry name" value="Succinyl-CoA_synth-like"/>
</dbReference>
<sequence>MAASSRRASQLLGSVASRLLHARGFAAAAAAAPSPVVFVDKSTRVICQGITGKNGTFHTEQAIEYGTNMVGGVTPKKGGTEHLGLPVFNSVAEAKAETKANASVIYVPPPFAAAAIMEAMEAELDLVVCITEGIPQHDMVKVKAALNRQSKTRLIGPNCPGIIKPGECKIGIMPGYIHKPGRIGIVSRSGTLTYEAVFQTTAVGLGQSTCVGIGGDPFNGTNFVDCLEKFVDDPQTEGIVLIGEIGGTAEEDAATFIQESKTQKPVVAFIAGLTAPPGRRMGHAGAIVAGGKGTAQDKIKALREAGVTVVESPAKIGSTMFEIFKQRGMVYLSVCLYYIVSGKLSTAEEDLLCLVSCLMCFPRLCWLIILAESLCCLPMSSLLKTPLRMGDSTDQSIDLINPSAPVAQDIGGPMHFVRSGLENCSGTMGGGGGDDIIKNPAARLLSPKIAGLVMSSHF</sequence>
<evidence type="ECO:0000256" key="3">
    <source>
        <dbReference type="ARBA" id="ARBA00022532"/>
    </source>
</evidence>
<evidence type="ECO:0000256" key="1">
    <source>
        <dbReference type="ARBA" id="ARBA00005064"/>
    </source>
</evidence>
<comment type="catalytic activity">
    <reaction evidence="6 8">
        <text>succinate + ATP + CoA = succinyl-CoA + ADP + phosphate</text>
        <dbReference type="Rhea" id="RHEA:17661"/>
        <dbReference type="ChEBI" id="CHEBI:30031"/>
        <dbReference type="ChEBI" id="CHEBI:30616"/>
        <dbReference type="ChEBI" id="CHEBI:43474"/>
        <dbReference type="ChEBI" id="CHEBI:57287"/>
        <dbReference type="ChEBI" id="CHEBI:57292"/>
        <dbReference type="ChEBI" id="CHEBI:456216"/>
        <dbReference type="EC" id="6.2.1.5"/>
    </reaction>
</comment>
<evidence type="ECO:0000256" key="9">
    <source>
        <dbReference type="RuleBase" id="RU000677"/>
    </source>
</evidence>
<evidence type="ECO:0000256" key="7">
    <source>
        <dbReference type="ARBA" id="ARBA00061754"/>
    </source>
</evidence>
<organism evidence="11">
    <name type="scientific">Saccharum hybrid cultivar R570</name>
    <dbReference type="NCBI Taxonomy" id="131158"/>
    <lineage>
        <taxon>Eukaryota</taxon>
        <taxon>Viridiplantae</taxon>
        <taxon>Streptophyta</taxon>
        <taxon>Embryophyta</taxon>
        <taxon>Tracheophyta</taxon>
        <taxon>Spermatophyta</taxon>
        <taxon>Magnoliopsida</taxon>
        <taxon>Liliopsida</taxon>
        <taxon>Poales</taxon>
        <taxon>Poaceae</taxon>
        <taxon>PACMAD clade</taxon>
        <taxon>Panicoideae</taxon>
        <taxon>Andropogonodae</taxon>
        <taxon>Andropogoneae</taxon>
        <taxon>Saccharinae</taxon>
        <taxon>Saccharum</taxon>
        <taxon>Saccharum officinarum species complex</taxon>
    </lineage>
</organism>
<comment type="subunit">
    <text evidence="2">Heterooctamer of 4 alpha and 4 beta chains.</text>
</comment>
<dbReference type="SUPFAM" id="SSF52210">
    <property type="entry name" value="Succinyl-CoA synthetase domains"/>
    <property type="match status" value="1"/>
</dbReference>
<dbReference type="GO" id="GO:0006099">
    <property type="term" value="P:tricarboxylic acid cycle"/>
    <property type="evidence" value="ECO:0007669"/>
    <property type="project" value="UniProtKB-UniRule"/>
</dbReference>
<dbReference type="FunFam" id="3.40.50.720:FF:000002">
    <property type="entry name" value="Succinate--CoA ligase [ADP-forming] subunit alpha"/>
    <property type="match status" value="1"/>
</dbReference>
<name>A0A059PZ75_9POAL</name>
<dbReference type="NCBIfam" id="TIGR01019">
    <property type="entry name" value="sucCoAalpha"/>
    <property type="match status" value="1"/>
</dbReference>
<dbReference type="PANTHER" id="PTHR11117:SF2">
    <property type="entry name" value="SUCCINATE--COA LIGASE [ADP_GDP-FORMING] SUBUNIT ALPHA, MITOCHONDRIAL"/>
    <property type="match status" value="1"/>
</dbReference>
<evidence type="ECO:0000256" key="5">
    <source>
        <dbReference type="ARBA" id="ARBA00022741"/>
    </source>
</evidence>
<feature type="binding site" evidence="8">
    <location>
        <position position="77"/>
    </location>
    <ligand>
        <name>CoA</name>
        <dbReference type="ChEBI" id="CHEBI:57287"/>
    </ligand>
</feature>
<reference evidence="11" key="1">
    <citation type="submission" date="2013-05" db="EMBL/GenBank/DDBJ databases">
        <title>Building the sugarcane genome for biotechnology and identifying evolutionary trends.</title>
        <authorList>
            <person name="De Setta N."/>
            <person name="Monteiro-Vitorello C.B."/>
            <person name="Metcalfe C.J."/>
            <person name="Cruz G.M.Q."/>
            <person name="Del Bem L.E."/>
            <person name="Vicentini R."/>
            <person name="Nogueira F.T.S."/>
            <person name="Campos R.A."/>
            <person name="Nunes S.L."/>
            <person name="Turrini P.C.G."/>
            <person name="Vieira A.P."/>
            <person name="Cruz E.A.O."/>
            <person name="Correa T.C.S."/>
            <person name="Hotta C.T."/>
            <person name="de Mello-Varani A."/>
            <person name="Vautrin S."/>
            <person name="Trindade A.S."/>
            <person name="Vilela M.M."/>
            <person name="Horta C.L."/>
            <person name="Sato P.M."/>
            <person name="de Andrade R.F."/>
            <person name="Nishiyama M.Y."/>
            <person name="Cardoso-Silva C.B."/>
            <person name="Scortecci K.C."/>
            <person name="Garcia A.A.F."/>
            <person name="Carneiro M.S."/>
            <person name="Kim C."/>
            <person name="Paterson A.H."/>
            <person name="Berges H."/>
            <person name="D'Hont A."/>
            <person name="de-Souza A.P."/>
            <person name="Souza G.M."/>
            <person name="Vincentz M."/>
            <person name="Kitajima J.P."/>
            <person name="Van Sluys M.-A."/>
        </authorList>
    </citation>
    <scope>NUCLEOTIDE SEQUENCE</scope>
</reference>
<dbReference type="EC" id="6.2.1.5" evidence="8"/>
<dbReference type="GO" id="GO:0009361">
    <property type="term" value="C:succinate-CoA ligase complex (ADP-forming)"/>
    <property type="evidence" value="ECO:0007669"/>
    <property type="project" value="TreeGrafter"/>
</dbReference>
<keyword evidence="3 8" id="KW-0816">Tricarboxylic acid cycle</keyword>
<gene>
    <name evidence="11" type="ORF">SHCRBa_028_H13_R_330</name>
</gene>
<dbReference type="InterPro" id="IPR036291">
    <property type="entry name" value="NAD(P)-bd_dom_sf"/>
</dbReference>
<keyword evidence="8" id="KW-0496">Mitochondrion</keyword>
<dbReference type="PANTHER" id="PTHR11117">
    <property type="entry name" value="SUCCINYL-COA LIGASE SUBUNIT ALPHA"/>
    <property type="match status" value="1"/>
</dbReference>
<comment type="function">
    <text evidence="8">Succinyl-CoA synthetase functions in the citric acid cycle (TCA), coupling the hydrolysis of succinyl-CoA to the synthesis of ATP and thus represents the only step of substrate-level phosphorylation in the TCA. The alpha subunit of the enzyme binds the substrates coenzyme A and phosphate, while succinate binding and nucleotide specificity is provided by the beta subunit.</text>
</comment>
<dbReference type="HAMAP" id="MF_01988">
    <property type="entry name" value="Succ_CoA_alpha"/>
    <property type="match status" value="1"/>
</dbReference>
<dbReference type="FunFam" id="3.40.50.261:FF:000005">
    <property type="entry name" value="Succinate--CoA ligase [ADP-forming] subunit alpha, mitochondrial"/>
    <property type="match status" value="1"/>
</dbReference>
<dbReference type="PRINTS" id="PR01798">
    <property type="entry name" value="SCOASYNTHASE"/>
</dbReference>